<comment type="pathway">
    <text evidence="1">Protein modification; protein ubiquitination.</text>
</comment>
<name>A0A8J7S5Y1_9BACT</name>
<evidence type="ECO:0000313" key="7">
    <source>
        <dbReference type="EMBL" id="MBP3192568.1"/>
    </source>
</evidence>
<dbReference type="Gene3D" id="2.160.20.10">
    <property type="entry name" value="Single-stranded right-handed beta-helix, Pectin lyase-like"/>
    <property type="match status" value="4"/>
</dbReference>
<dbReference type="PANTHER" id="PTHR22990">
    <property type="entry name" value="F-BOX ONLY PROTEIN"/>
    <property type="match status" value="1"/>
</dbReference>
<sequence>MHTFLRKKDHIHPATSALIILAAAGLFFLSAATAGAQQHIQPDEPAPDCDATVAEGESIQNAIDAASIFDRICLEDGVYQERLFLSDSLTLASADGASPVLDGNSDYDTGLTISGNHVTVSGLEIRNFTDEGIYVSRNEEIVIRDNVVENNGSGIRFNRTDGALITNNVVSENEEAGIYHSDLRATGSNFTATHNTVTDNGQHGIDFRRSSDVRVDSNYVSGNSRGIHLSENSGVQVIGNDVTGREIGTGIWSRELNDVTISQNTVSDQQSGILVSAGSDNILIEDNDVTADDYDLTVSASTNATVQNNSFTTGMVLSGRVSDFDPDYFLQDISGNTINGAPLVYIRGDENTDIDPDAAQIIAVNVSDLEISGYTFDQVASGIQLAHGQNVTVTDIHVTDHTTSTRGGITLTETFDSKVDSSSVTGGGEGILVEGGARNVISNNEATGNATMGILIENTGTGHLVQDNVATQAEEDGIHVRRSMDSVTVAGNHTHNNQRDGIHVRWNTENTTLEDNIIENNTRNGVYDDASNTVLRQNSITGNSTGVTSSGDLVDARENWWGASDGPSGFVSDPETGTSSDGSGDQVHANIRFDPWLETDPHGDDDDDPDDPNGEEDFVISECRELSEPGEYEISGDLEPAEEHDDCITITAGDVEIDGNDATISSSGSGTAVLAADADNLAVKNLTIQEFRYGIQFENVSGVHIENLTAETIGQAGVWLTNSTEGLVTGSSFIDNRDGVVVREGGSGNVIEDNTAENNRRYGFIFRDTEENLFRNNTAENVEDYAFRVISDGHNNVLEENTAIGSGDDSETGFDIRGDGNVLEDNHAEGNDREGFRISGSDNQIIGNTVADNNRDGIRIVDGTGNLVENNEISGSGNHGLRLWAANDNTLKNNVVTGGDDNAFRAHDDAEGNEIYRLHLDNGAILSTHPLNYSLDPVHEAPEPSDELQSLGVHFEAMQTGDEYSLEVSVHFDDLDIDSGDQERLSVRIRDDDQDAWVSAGEADIDTENETVTITTAEEGVFGLFLDETGTQADQDEQPEQFALSQNYPNPFNPETQIAFELPEQAHVTLEVYNSLGEKVTTLVNETREAGRFEVEFDASHLSSGTYIYRIRAGDFTKSRTMMLVK</sequence>
<dbReference type="EMBL" id="JAFIDN010000005">
    <property type="protein sequence ID" value="MBP3192568.1"/>
    <property type="molecule type" value="Genomic_DNA"/>
</dbReference>
<gene>
    <name evidence="7" type="ORF">NATSA_07825</name>
</gene>
<dbReference type="InterPro" id="IPR011050">
    <property type="entry name" value="Pectin_lyase_fold/virulence"/>
</dbReference>
<proteinExistence type="predicted"/>
<dbReference type="Gene3D" id="2.60.40.4070">
    <property type="match status" value="1"/>
</dbReference>
<evidence type="ECO:0000256" key="4">
    <source>
        <dbReference type="SAM" id="MobiDB-lite"/>
    </source>
</evidence>
<evidence type="ECO:0000256" key="2">
    <source>
        <dbReference type="ARBA" id="ARBA00022737"/>
    </source>
</evidence>
<dbReference type="Proteomes" id="UP000673975">
    <property type="component" value="Unassembled WGS sequence"/>
</dbReference>
<dbReference type="InterPro" id="IPR022441">
    <property type="entry name" value="Para_beta_helix_rpt-2"/>
</dbReference>
<organism evidence="7 8">
    <name type="scientific">Natronogracilivirga saccharolytica</name>
    <dbReference type="NCBI Taxonomy" id="2812953"/>
    <lineage>
        <taxon>Bacteria</taxon>
        <taxon>Pseudomonadati</taxon>
        <taxon>Balneolota</taxon>
        <taxon>Balneolia</taxon>
        <taxon>Balneolales</taxon>
        <taxon>Cyclonatronaceae</taxon>
        <taxon>Natronogracilivirga</taxon>
    </lineage>
</organism>
<keyword evidence="2" id="KW-0677">Repeat</keyword>
<evidence type="ECO:0000259" key="6">
    <source>
        <dbReference type="SMART" id="SM00722"/>
    </source>
</evidence>
<dbReference type="RefSeq" id="WP_210511468.1">
    <property type="nucleotide sequence ID" value="NZ_JAFIDN010000005.1"/>
</dbReference>
<dbReference type="SMART" id="SM00722">
    <property type="entry name" value="CASH"/>
    <property type="match status" value="4"/>
</dbReference>
<keyword evidence="5" id="KW-0732">Signal</keyword>
<evidence type="ECO:0000256" key="1">
    <source>
        <dbReference type="ARBA" id="ARBA00004906"/>
    </source>
</evidence>
<feature type="chain" id="PRO_5035302564" evidence="5">
    <location>
        <begin position="37"/>
        <end position="1126"/>
    </location>
</feature>
<dbReference type="PANTHER" id="PTHR22990:SF15">
    <property type="entry name" value="F-BOX ONLY PROTEIN 10"/>
    <property type="match status" value="1"/>
</dbReference>
<dbReference type="InterPro" id="IPR012334">
    <property type="entry name" value="Pectin_lyas_fold"/>
</dbReference>
<evidence type="ECO:0000313" key="8">
    <source>
        <dbReference type="Proteomes" id="UP000673975"/>
    </source>
</evidence>
<dbReference type="Pfam" id="PF13229">
    <property type="entry name" value="Beta_helix"/>
    <property type="match status" value="4"/>
</dbReference>
<dbReference type="InterPro" id="IPR051550">
    <property type="entry name" value="SCF-Subunits/Alg-Epimerases"/>
</dbReference>
<feature type="region of interest" description="Disordered" evidence="4">
    <location>
        <begin position="558"/>
        <end position="616"/>
    </location>
</feature>
<feature type="domain" description="Carbohydrate-binding/sugar hydrolysis" evidence="6">
    <location>
        <begin position="74"/>
        <end position="208"/>
    </location>
</feature>
<feature type="compositionally biased region" description="Acidic residues" evidence="4">
    <location>
        <begin position="603"/>
        <end position="616"/>
    </location>
</feature>
<reference evidence="7" key="1">
    <citation type="submission" date="2021-02" db="EMBL/GenBank/DDBJ databases">
        <title>Natronogracilivirga saccharolytica gen. nov. sp. nov. a new anaerobic, haloalkiliphilic carbohydrate-fermenting bacterium from soda lake and proposing of Cyclonatronumiaceae fam. nov. in the phylum Balneolaeota.</title>
        <authorList>
            <person name="Zhilina T.N."/>
            <person name="Sorokin D.Y."/>
            <person name="Zavarzina D.G."/>
            <person name="Toshchakov S.V."/>
            <person name="Kublanov I.V."/>
        </authorList>
    </citation>
    <scope>NUCLEOTIDE SEQUENCE</scope>
    <source>
        <strain evidence="7">Z-1702</strain>
    </source>
</reference>
<dbReference type="SUPFAM" id="SSF51126">
    <property type="entry name" value="Pectin lyase-like"/>
    <property type="match status" value="3"/>
</dbReference>
<feature type="signal peptide" evidence="5">
    <location>
        <begin position="1"/>
        <end position="36"/>
    </location>
</feature>
<comment type="caution">
    <text evidence="7">The sequence shown here is derived from an EMBL/GenBank/DDBJ whole genome shotgun (WGS) entry which is preliminary data.</text>
</comment>
<dbReference type="InterPro" id="IPR026444">
    <property type="entry name" value="Secre_tail"/>
</dbReference>
<dbReference type="InterPro" id="IPR006633">
    <property type="entry name" value="Carb-bd_sugar_hydrolysis-dom"/>
</dbReference>
<feature type="domain" description="Carbohydrate-binding/sugar hydrolysis" evidence="6">
    <location>
        <begin position="379"/>
        <end position="529"/>
    </location>
</feature>
<accession>A0A8J7S5Y1</accession>
<protein>
    <submittedName>
        <fullName evidence="7">Right-handed parallel beta-helix repeat-containing protein</fullName>
    </submittedName>
</protein>
<dbReference type="NCBIfam" id="TIGR03804">
    <property type="entry name" value="para_beta_helix"/>
    <property type="match status" value="6"/>
</dbReference>
<dbReference type="InterPro" id="IPR006626">
    <property type="entry name" value="PbH1"/>
</dbReference>
<keyword evidence="3" id="KW-0833">Ubl conjugation pathway</keyword>
<dbReference type="Pfam" id="PF18962">
    <property type="entry name" value="Por_Secre_tail"/>
    <property type="match status" value="1"/>
</dbReference>
<feature type="domain" description="Carbohydrate-binding/sugar hydrolysis" evidence="6">
    <location>
        <begin position="650"/>
        <end position="767"/>
    </location>
</feature>
<feature type="domain" description="Carbohydrate-binding/sugar hydrolysis" evidence="6">
    <location>
        <begin position="776"/>
        <end position="916"/>
    </location>
</feature>
<dbReference type="NCBIfam" id="TIGR04183">
    <property type="entry name" value="Por_Secre_tail"/>
    <property type="match status" value="1"/>
</dbReference>
<evidence type="ECO:0000256" key="3">
    <source>
        <dbReference type="ARBA" id="ARBA00022786"/>
    </source>
</evidence>
<keyword evidence="8" id="KW-1185">Reference proteome</keyword>
<dbReference type="SMART" id="SM00710">
    <property type="entry name" value="PbH1"/>
    <property type="match status" value="25"/>
</dbReference>
<evidence type="ECO:0000256" key="5">
    <source>
        <dbReference type="SAM" id="SignalP"/>
    </source>
</evidence>
<dbReference type="AlphaFoldDB" id="A0A8J7S5Y1"/>
<dbReference type="InterPro" id="IPR039448">
    <property type="entry name" value="Beta_helix"/>
</dbReference>